<evidence type="ECO:0000313" key="5">
    <source>
        <dbReference type="Proteomes" id="UP001582793"/>
    </source>
</evidence>
<comment type="caution">
    <text evidence="4">The sequence shown here is derived from an EMBL/GenBank/DDBJ whole genome shotgun (WGS) entry which is preliminary data.</text>
</comment>
<gene>
    <name evidence="4" type="ORF">AAFH96_10430</name>
</gene>
<evidence type="ECO:0000313" key="4">
    <source>
        <dbReference type="EMBL" id="MFB6393519.1"/>
    </source>
</evidence>
<evidence type="ECO:0000256" key="2">
    <source>
        <dbReference type="SAM" id="Phobius"/>
    </source>
</evidence>
<protein>
    <submittedName>
        <fullName evidence="4">DUF1707 domain-containing protein</fullName>
    </submittedName>
</protein>
<dbReference type="EMBL" id="JBCGDC010000022">
    <property type="protein sequence ID" value="MFB6393519.1"/>
    <property type="molecule type" value="Genomic_DNA"/>
</dbReference>
<feature type="transmembrane region" description="Helical" evidence="2">
    <location>
        <begin position="96"/>
        <end position="115"/>
    </location>
</feature>
<keyword evidence="2" id="KW-0812">Transmembrane</keyword>
<feature type="region of interest" description="Disordered" evidence="1">
    <location>
        <begin position="152"/>
        <end position="179"/>
    </location>
</feature>
<dbReference type="Pfam" id="PF08044">
    <property type="entry name" value="DUF1707"/>
    <property type="match status" value="1"/>
</dbReference>
<name>A0ABV5CNE3_9ACTN</name>
<evidence type="ECO:0000259" key="3">
    <source>
        <dbReference type="Pfam" id="PF08044"/>
    </source>
</evidence>
<feature type="transmembrane region" description="Helical" evidence="2">
    <location>
        <begin position="121"/>
        <end position="142"/>
    </location>
</feature>
<keyword evidence="2" id="KW-0472">Membrane</keyword>
<accession>A0ABV5CNE3</accession>
<proteinExistence type="predicted"/>
<sequence length="179" mass="19820">MRAADSDREAVAEQLRVALGEGRLELHEYDERLQQVYLAKTYADLDGLLSDLPGTIPAAKAQLVPIGEKGEFVAPEADGRYPHATRRWLADTWDGYGLTVGIVVGIWAVICLMSQELIYFWPGWVAGPWGAVLIAITISGLVTGEPQKWAAKEARKRQAKAEKKARKKAQKESEDEDDD</sequence>
<reference evidence="4 5" key="1">
    <citation type="submission" date="2024-04" db="EMBL/GenBank/DDBJ databases">
        <title>Polymorphospora sp. isolated from Baiyangdian Lake in Xiong'an New Area.</title>
        <authorList>
            <person name="Zhang X."/>
            <person name="Liu J."/>
        </authorList>
    </citation>
    <scope>NUCLEOTIDE SEQUENCE [LARGE SCALE GENOMIC DNA]</scope>
    <source>
        <strain evidence="4 5">2-325</strain>
    </source>
</reference>
<dbReference type="PANTHER" id="PTHR40763:SF4">
    <property type="entry name" value="DUF1707 DOMAIN-CONTAINING PROTEIN"/>
    <property type="match status" value="1"/>
</dbReference>
<dbReference type="InterPro" id="IPR012551">
    <property type="entry name" value="DUF1707_SHOCT-like"/>
</dbReference>
<evidence type="ECO:0000256" key="1">
    <source>
        <dbReference type="SAM" id="MobiDB-lite"/>
    </source>
</evidence>
<keyword evidence="2" id="KW-1133">Transmembrane helix</keyword>
<keyword evidence="5" id="KW-1185">Reference proteome</keyword>
<feature type="domain" description="DUF1707" evidence="3">
    <location>
        <begin position="1"/>
        <end position="53"/>
    </location>
</feature>
<feature type="compositionally biased region" description="Basic residues" evidence="1">
    <location>
        <begin position="154"/>
        <end position="169"/>
    </location>
</feature>
<dbReference type="Proteomes" id="UP001582793">
    <property type="component" value="Unassembled WGS sequence"/>
</dbReference>
<dbReference type="PANTHER" id="PTHR40763">
    <property type="entry name" value="MEMBRANE PROTEIN-RELATED"/>
    <property type="match status" value="1"/>
</dbReference>
<organism evidence="4 5">
    <name type="scientific">Polymorphospora lycopeni</name>
    <dbReference type="NCBI Taxonomy" id="3140240"/>
    <lineage>
        <taxon>Bacteria</taxon>
        <taxon>Bacillati</taxon>
        <taxon>Actinomycetota</taxon>
        <taxon>Actinomycetes</taxon>
        <taxon>Micromonosporales</taxon>
        <taxon>Micromonosporaceae</taxon>
        <taxon>Polymorphospora</taxon>
    </lineage>
</organism>